<dbReference type="EMBL" id="AWXZ01000023">
    <property type="protein sequence ID" value="ESR25368.1"/>
    <property type="molecule type" value="Genomic_DNA"/>
</dbReference>
<evidence type="ECO:0000256" key="1">
    <source>
        <dbReference type="ARBA" id="ARBA00006987"/>
    </source>
</evidence>
<feature type="region of interest" description="Disordered" evidence="2">
    <location>
        <begin position="338"/>
        <end position="358"/>
    </location>
</feature>
<evidence type="ECO:0000313" key="4">
    <source>
        <dbReference type="EMBL" id="ESR25368.1"/>
    </source>
</evidence>
<dbReference type="InterPro" id="IPR042100">
    <property type="entry name" value="Bug_dom1"/>
</dbReference>
<dbReference type="Gene3D" id="3.40.190.10">
    <property type="entry name" value="Periplasmic binding protein-like II"/>
    <property type="match status" value="1"/>
</dbReference>
<name>V4TH06_9HYPH</name>
<feature type="chain" id="PRO_5004728269" evidence="3">
    <location>
        <begin position="28"/>
        <end position="358"/>
    </location>
</feature>
<dbReference type="eggNOG" id="COG3181">
    <property type="taxonomic scope" value="Bacteria"/>
</dbReference>
<accession>V4TH06</accession>
<comment type="caution">
    <text evidence="4">The sequence shown here is derived from an EMBL/GenBank/DDBJ whole genome shotgun (WGS) entry which is preliminary data.</text>
</comment>
<dbReference type="RefSeq" id="WP_023432026.1">
    <property type="nucleotide sequence ID" value="NZ_AWXZ01000023.1"/>
</dbReference>
<dbReference type="PIRSF" id="PIRSF017082">
    <property type="entry name" value="YflP"/>
    <property type="match status" value="1"/>
</dbReference>
<dbReference type="STRING" id="631454.N177_1885"/>
<comment type="similarity">
    <text evidence="1">Belongs to the UPF0065 (bug) family.</text>
</comment>
<keyword evidence="5" id="KW-1185">Reference proteome</keyword>
<evidence type="ECO:0000256" key="2">
    <source>
        <dbReference type="SAM" id="MobiDB-lite"/>
    </source>
</evidence>
<protein>
    <submittedName>
        <fullName evidence="4">Uncharacterized protein UPF0065</fullName>
    </submittedName>
</protein>
<dbReference type="InterPro" id="IPR005064">
    <property type="entry name" value="BUG"/>
</dbReference>
<gene>
    <name evidence="4" type="ORF">N177_1885</name>
</gene>
<dbReference type="CDD" id="cd07012">
    <property type="entry name" value="PBP2_Bug_TTT"/>
    <property type="match status" value="1"/>
</dbReference>
<dbReference type="SUPFAM" id="SSF53850">
    <property type="entry name" value="Periplasmic binding protein-like II"/>
    <property type="match status" value="1"/>
</dbReference>
<dbReference type="OrthoDB" id="7375033at2"/>
<reference evidence="4 5" key="1">
    <citation type="journal article" date="2014" name="Genome Announc.">
        <title>Draft Genome Sequence of Lutibaculum baratangense Strain AMV1T, Isolated from a Mud Volcano in Andamans, India.</title>
        <authorList>
            <person name="Singh A."/>
            <person name="Sreenivas A."/>
            <person name="Sathyanarayana Reddy G."/>
            <person name="Pinnaka A.K."/>
            <person name="Shivaji S."/>
        </authorList>
    </citation>
    <scope>NUCLEOTIDE SEQUENCE [LARGE SCALE GENOMIC DNA]</scope>
    <source>
        <strain evidence="4 5">AMV1</strain>
    </source>
</reference>
<dbReference type="Pfam" id="PF03401">
    <property type="entry name" value="TctC"/>
    <property type="match status" value="1"/>
</dbReference>
<evidence type="ECO:0000313" key="5">
    <source>
        <dbReference type="Proteomes" id="UP000017819"/>
    </source>
</evidence>
<keyword evidence="3" id="KW-0732">Signal</keyword>
<dbReference type="PANTHER" id="PTHR42928:SF5">
    <property type="entry name" value="BLR1237 PROTEIN"/>
    <property type="match status" value="1"/>
</dbReference>
<organism evidence="4 5">
    <name type="scientific">Lutibaculum baratangense AMV1</name>
    <dbReference type="NCBI Taxonomy" id="631454"/>
    <lineage>
        <taxon>Bacteria</taxon>
        <taxon>Pseudomonadati</taxon>
        <taxon>Pseudomonadota</taxon>
        <taxon>Alphaproteobacteria</taxon>
        <taxon>Hyphomicrobiales</taxon>
        <taxon>Tepidamorphaceae</taxon>
        <taxon>Lutibaculum</taxon>
    </lineage>
</organism>
<dbReference type="Proteomes" id="UP000017819">
    <property type="component" value="Unassembled WGS sequence"/>
</dbReference>
<feature type="signal peptide" evidence="3">
    <location>
        <begin position="1"/>
        <end position="27"/>
    </location>
</feature>
<proteinExistence type="inferred from homology"/>
<sequence>MNSLLARSAIALSILIGSLWAAPKADAAEEWPTRPITLVVKYSAGGGTDLILRTVAKAIEQELGTSIRVTNMTGGVGAIAAQHVYDQPADGYTWLGFGNYLKHFRAMGLADLAGWRDFETFLVGNSLGSWSVSSQSEIGSFEEFVEEARNNPGKLRVATDGKGGLWHEVMSLLAATLDLDVNIVTYDGGAPATLAVLQNEVDVVVSGLHEHIEFIKAGKLRNLAHFADEDLEVPGVGTLPSVTNFVPEFAELAPFGSMYGIGLRRGTPAPILTKLRAAIETALENPEFKQMLDDRFLRPAYLYGEESDQRAARLEVLAANLFDDLEIAERSPEELGLPTAEEFDGWWPPADYQPTAVE</sequence>
<dbReference type="Gene3D" id="3.40.190.150">
    <property type="entry name" value="Bordetella uptake gene, domain 1"/>
    <property type="match status" value="1"/>
</dbReference>
<dbReference type="AlphaFoldDB" id="V4TH06"/>
<dbReference type="PANTHER" id="PTHR42928">
    <property type="entry name" value="TRICARBOXYLATE-BINDING PROTEIN"/>
    <property type="match status" value="1"/>
</dbReference>
<evidence type="ECO:0000256" key="3">
    <source>
        <dbReference type="SAM" id="SignalP"/>
    </source>
</evidence>